<proteinExistence type="predicted"/>
<reference evidence="1" key="1">
    <citation type="journal article" date="2021" name="New Phytol.">
        <title>Evolutionary innovations through gain and loss of genes in the ectomycorrhizal Boletales.</title>
        <authorList>
            <person name="Wu G."/>
            <person name="Miyauchi S."/>
            <person name="Morin E."/>
            <person name="Kuo A."/>
            <person name="Drula E."/>
            <person name="Varga T."/>
            <person name="Kohler A."/>
            <person name="Feng B."/>
            <person name="Cao Y."/>
            <person name="Lipzen A."/>
            <person name="Daum C."/>
            <person name="Hundley H."/>
            <person name="Pangilinan J."/>
            <person name="Johnson J."/>
            <person name="Barry K."/>
            <person name="LaButti K."/>
            <person name="Ng V."/>
            <person name="Ahrendt S."/>
            <person name="Min B."/>
            <person name="Choi I.G."/>
            <person name="Park H."/>
            <person name="Plett J.M."/>
            <person name="Magnuson J."/>
            <person name="Spatafora J.W."/>
            <person name="Nagy L.G."/>
            <person name="Henrissat B."/>
            <person name="Grigoriev I.V."/>
            <person name="Yang Z.L."/>
            <person name="Xu J."/>
            <person name="Martin F.M."/>
        </authorList>
    </citation>
    <scope>NUCLEOTIDE SEQUENCE</scope>
    <source>
        <strain evidence="1">KKN 215</strain>
    </source>
</reference>
<organism evidence="1 2">
    <name type="scientific">Cristinia sonorae</name>
    <dbReference type="NCBI Taxonomy" id="1940300"/>
    <lineage>
        <taxon>Eukaryota</taxon>
        <taxon>Fungi</taxon>
        <taxon>Dikarya</taxon>
        <taxon>Basidiomycota</taxon>
        <taxon>Agaricomycotina</taxon>
        <taxon>Agaricomycetes</taxon>
        <taxon>Agaricomycetidae</taxon>
        <taxon>Agaricales</taxon>
        <taxon>Pleurotineae</taxon>
        <taxon>Stephanosporaceae</taxon>
        <taxon>Cristinia</taxon>
    </lineage>
</organism>
<evidence type="ECO:0000313" key="1">
    <source>
        <dbReference type="EMBL" id="KAH8094567.1"/>
    </source>
</evidence>
<protein>
    <submittedName>
        <fullName evidence="1">Uncharacterized protein</fullName>
    </submittedName>
</protein>
<dbReference type="EMBL" id="JAEVFJ010000026">
    <property type="protein sequence ID" value="KAH8094567.1"/>
    <property type="molecule type" value="Genomic_DNA"/>
</dbReference>
<dbReference type="Proteomes" id="UP000813824">
    <property type="component" value="Unassembled WGS sequence"/>
</dbReference>
<gene>
    <name evidence="1" type="ORF">BXZ70DRAFT_948040</name>
</gene>
<name>A0A8K0UKL1_9AGAR</name>
<dbReference type="AlphaFoldDB" id="A0A8K0UKL1"/>
<comment type="caution">
    <text evidence="1">The sequence shown here is derived from an EMBL/GenBank/DDBJ whole genome shotgun (WGS) entry which is preliminary data.</text>
</comment>
<evidence type="ECO:0000313" key="2">
    <source>
        <dbReference type="Proteomes" id="UP000813824"/>
    </source>
</evidence>
<sequence>MSLPHLYPEVFFCLASDSVHSFHLSNLFLALRTRAHPFLTPASHYPSPAIGPLAQNHKQLFNHAAYYRHTTLHTATIAITYPTNIGAHCHNVLFPVRLLVEVLAFLSRPFVRVQSQSDGYRPAFRGGALSSHILRYALTFVTLSVNTPFTCTDTVTTTSLSFLISFLLELPYLPYTRAWRRDLFITNTPCRLGSSPFRASPPSAMLPLPTSPLRTILIFCHIQNVAVIHFVQVRATYAVFPKSH</sequence>
<keyword evidence="2" id="KW-1185">Reference proteome</keyword>
<accession>A0A8K0UKL1</accession>